<dbReference type="GO" id="GO:0016779">
    <property type="term" value="F:nucleotidyltransferase activity"/>
    <property type="evidence" value="ECO:0007669"/>
    <property type="project" value="UniProtKB-ARBA"/>
</dbReference>
<accession>A0A0P1I8Z5</accession>
<organism evidence="3 4">
    <name type="scientific">Ruegeria denitrificans</name>
    <dbReference type="NCBI Taxonomy" id="1715692"/>
    <lineage>
        <taxon>Bacteria</taxon>
        <taxon>Pseudomonadati</taxon>
        <taxon>Pseudomonadota</taxon>
        <taxon>Alphaproteobacteria</taxon>
        <taxon>Rhodobacterales</taxon>
        <taxon>Roseobacteraceae</taxon>
        <taxon>Ruegeria</taxon>
    </lineage>
</organism>
<dbReference type="InterPro" id="IPR029044">
    <property type="entry name" value="Nucleotide-diphossugar_trans"/>
</dbReference>
<protein>
    <submittedName>
        <fullName evidence="3">Bifunctional protein GlmU</fullName>
    </submittedName>
</protein>
<keyword evidence="4" id="KW-1185">Reference proteome</keyword>
<dbReference type="PANTHER" id="PTHR43777">
    <property type="entry name" value="MOLYBDENUM COFACTOR CYTIDYLYLTRANSFERASE"/>
    <property type="match status" value="1"/>
</dbReference>
<sequence length="202" mass="21072">MAEVTAIILAAGLSRRMGARNKLLLPVAGVPMIRHMVNVYRTATCGHVFVVTGHQAGQIGNALSGSGAETVFNANFGQGQPTSVACGLQAAGEATTVLIGLGDQPLLTAGDIRSLLAAHAAADSARISIPAVDQRRGNPIVVPAALRARLLADPRSPGCKEFTRTHPEHVQFHPMASPGFYTDVDTPGAYTALRADMLEDIT</sequence>
<dbReference type="Gene3D" id="3.90.550.10">
    <property type="entry name" value="Spore Coat Polysaccharide Biosynthesis Protein SpsA, Chain A"/>
    <property type="match status" value="1"/>
</dbReference>
<gene>
    <name evidence="3" type="primary">glmU_2</name>
    <name evidence="3" type="ORF">RUE5091_01916</name>
</gene>
<keyword evidence="1" id="KW-0460">Magnesium</keyword>
<evidence type="ECO:0000313" key="4">
    <source>
        <dbReference type="Proteomes" id="UP000051260"/>
    </source>
</evidence>
<dbReference type="SUPFAM" id="SSF53448">
    <property type="entry name" value="Nucleotide-diphospho-sugar transferases"/>
    <property type="match status" value="1"/>
</dbReference>
<dbReference type="CDD" id="cd04182">
    <property type="entry name" value="GT_2_like_f"/>
    <property type="match status" value="1"/>
</dbReference>
<proteinExistence type="predicted"/>
<evidence type="ECO:0000256" key="1">
    <source>
        <dbReference type="ARBA" id="ARBA00022842"/>
    </source>
</evidence>
<dbReference type="Proteomes" id="UP000051260">
    <property type="component" value="Unassembled WGS sequence"/>
</dbReference>
<dbReference type="RefSeq" id="WP_058281636.1">
    <property type="nucleotide sequence ID" value="NZ_CYUD01000005.1"/>
</dbReference>
<dbReference type="Pfam" id="PF12804">
    <property type="entry name" value="NTP_transf_3"/>
    <property type="match status" value="1"/>
</dbReference>
<dbReference type="PANTHER" id="PTHR43777:SF1">
    <property type="entry name" value="MOLYBDENUM COFACTOR CYTIDYLYLTRANSFERASE"/>
    <property type="match status" value="1"/>
</dbReference>
<dbReference type="InterPro" id="IPR025877">
    <property type="entry name" value="MobA-like_NTP_Trfase"/>
</dbReference>
<dbReference type="OrthoDB" id="9779263at2"/>
<reference evidence="4" key="1">
    <citation type="submission" date="2015-09" db="EMBL/GenBank/DDBJ databases">
        <authorList>
            <person name="Rodrigo-Torres L."/>
            <person name="Arahal D.R."/>
        </authorList>
    </citation>
    <scope>NUCLEOTIDE SEQUENCE [LARGE SCALE GENOMIC DNA]</scope>
    <source>
        <strain evidence="4">CECT 5091</strain>
    </source>
</reference>
<name>A0A0P1I8Z5_9RHOB</name>
<dbReference type="STRING" id="1715692.RUE5091_01916"/>
<evidence type="ECO:0000259" key="2">
    <source>
        <dbReference type="Pfam" id="PF12804"/>
    </source>
</evidence>
<feature type="domain" description="MobA-like NTP transferase" evidence="2">
    <location>
        <begin position="6"/>
        <end position="166"/>
    </location>
</feature>
<dbReference type="AlphaFoldDB" id="A0A0P1I8Z5"/>
<evidence type="ECO:0000313" key="3">
    <source>
        <dbReference type="EMBL" id="CUJ98380.1"/>
    </source>
</evidence>
<dbReference type="EMBL" id="CYUD01000005">
    <property type="protein sequence ID" value="CUJ98380.1"/>
    <property type="molecule type" value="Genomic_DNA"/>
</dbReference>